<dbReference type="Proteomes" id="UP000009058">
    <property type="component" value="Chromosome 5"/>
</dbReference>
<dbReference type="AlphaFoldDB" id="G4NBV0"/>
<evidence type="ECO:0000313" key="2">
    <source>
        <dbReference type="Proteomes" id="UP000009058"/>
    </source>
</evidence>
<dbReference type="InParanoid" id="G4NBV0"/>
<dbReference type="HOGENOM" id="CLU_2360137_0_0_1"/>
<protein>
    <submittedName>
        <fullName evidence="1">Uncharacterized protein</fullName>
    </submittedName>
</protein>
<dbReference type="RefSeq" id="XP_003717736.1">
    <property type="nucleotide sequence ID" value="XM_003717688.1"/>
</dbReference>
<reference evidence="1 2" key="1">
    <citation type="journal article" date="2005" name="Nature">
        <title>The genome sequence of the rice blast fungus Magnaporthe grisea.</title>
        <authorList>
            <person name="Dean R.A."/>
            <person name="Talbot N.J."/>
            <person name="Ebbole D.J."/>
            <person name="Farman M.L."/>
            <person name="Mitchell T.K."/>
            <person name="Orbach M.J."/>
            <person name="Thon M."/>
            <person name="Kulkarni R."/>
            <person name="Xu J.R."/>
            <person name="Pan H."/>
            <person name="Read N.D."/>
            <person name="Lee Y.H."/>
            <person name="Carbone I."/>
            <person name="Brown D."/>
            <person name="Oh Y.Y."/>
            <person name="Donofrio N."/>
            <person name="Jeong J.S."/>
            <person name="Soanes D.M."/>
            <person name="Djonovic S."/>
            <person name="Kolomiets E."/>
            <person name="Rehmeyer C."/>
            <person name="Li W."/>
            <person name="Harding M."/>
            <person name="Kim S."/>
            <person name="Lebrun M.H."/>
            <person name="Bohnert H."/>
            <person name="Coughlan S."/>
            <person name="Butler J."/>
            <person name="Calvo S."/>
            <person name="Ma L.J."/>
            <person name="Nicol R."/>
            <person name="Purcell S."/>
            <person name="Nusbaum C."/>
            <person name="Galagan J.E."/>
            <person name="Birren B.W."/>
        </authorList>
    </citation>
    <scope>NUCLEOTIDE SEQUENCE [LARGE SCALE GENOMIC DNA]</scope>
    <source>
        <strain evidence="2">70-15 / ATCC MYA-4617 / FGSC 8958</strain>
    </source>
</reference>
<dbReference type="KEGG" id="mgr:MGG_17309"/>
<reference key="2">
    <citation type="submission" date="2011-05" db="EMBL/GenBank/DDBJ databases">
        <title>The Genome Sequence of Magnaporthe oryzae 70-15.</title>
        <authorList>
            <consortium name="The Broad Institute Genome Sequencing Platform"/>
            <person name="Ma L.-J."/>
            <person name="Dead R."/>
            <person name="Young S.K."/>
            <person name="Zeng Q."/>
            <person name="Gargeya S."/>
            <person name="Fitzgerald M."/>
            <person name="Haas B."/>
            <person name="Abouelleil A."/>
            <person name="Alvarado L."/>
            <person name="Arachchi H.M."/>
            <person name="Berlin A."/>
            <person name="Brown A."/>
            <person name="Chapman S.B."/>
            <person name="Chen Z."/>
            <person name="Dunbar C."/>
            <person name="Freedman E."/>
            <person name="Gearin G."/>
            <person name="Gellesch M."/>
            <person name="Goldberg J."/>
            <person name="Griggs A."/>
            <person name="Gujja S."/>
            <person name="Heiman D."/>
            <person name="Howarth C."/>
            <person name="Larson L."/>
            <person name="Lui A."/>
            <person name="MacDonald P.J.P."/>
            <person name="Mehta T."/>
            <person name="Montmayeur A."/>
            <person name="Murphy C."/>
            <person name="Neiman D."/>
            <person name="Pearson M."/>
            <person name="Priest M."/>
            <person name="Roberts A."/>
            <person name="Saif S."/>
            <person name="Shea T."/>
            <person name="Shenoy N."/>
            <person name="Sisk P."/>
            <person name="Stolte C."/>
            <person name="Sykes S."/>
            <person name="Yandava C."/>
            <person name="Wortman J."/>
            <person name="Nusbaum C."/>
            <person name="Birren B."/>
        </authorList>
    </citation>
    <scope>NUCLEOTIDE SEQUENCE</scope>
    <source>
        <strain>70-15</strain>
    </source>
</reference>
<name>G4NBV0_PYRO7</name>
<sequence length="96" mass="10265">MVMVMSDPAVKRPVDVTVDTKQTLLSMVTGVVLGVRGQTIAVEDILNLFLLVFDQKSCHAERGRLVARCGTWKASNGLWGVVRGDPGAADVGRVKG</sequence>
<keyword evidence="2" id="KW-1185">Reference proteome</keyword>
<dbReference type="VEuPathDB" id="FungiDB:MGG_17309"/>
<dbReference type="GeneID" id="12986627"/>
<proteinExistence type="predicted"/>
<organism evidence="1 2">
    <name type="scientific">Pyricularia oryzae (strain 70-15 / ATCC MYA-4617 / FGSC 8958)</name>
    <name type="common">Rice blast fungus</name>
    <name type="synonym">Magnaporthe oryzae</name>
    <dbReference type="NCBI Taxonomy" id="242507"/>
    <lineage>
        <taxon>Eukaryota</taxon>
        <taxon>Fungi</taxon>
        <taxon>Dikarya</taxon>
        <taxon>Ascomycota</taxon>
        <taxon>Pezizomycotina</taxon>
        <taxon>Sordariomycetes</taxon>
        <taxon>Sordariomycetidae</taxon>
        <taxon>Magnaporthales</taxon>
        <taxon>Pyriculariaceae</taxon>
        <taxon>Pyricularia</taxon>
    </lineage>
</organism>
<evidence type="ECO:0000313" key="1">
    <source>
        <dbReference type="EMBL" id="EHA48152.1"/>
    </source>
</evidence>
<accession>G4NBV0</accession>
<dbReference type="EMBL" id="CM001235">
    <property type="protein sequence ID" value="EHA48152.1"/>
    <property type="molecule type" value="Genomic_DNA"/>
</dbReference>
<gene>
    <name evidence="1" type="ORF">MGG_17309</name>
</gene>